<gene>
    <name evidence="1" type="ORF">SAMN05216226_10518</name>
</gene>
<dbReference type="STRING" id="890420.SAMN05216226_10518"/>
<reference evidence="1 2" key="1">
    <citation type="submission" date="2016-10" db="EMBL/GenBank/DDBJ databases">
        <authorList>
            <person name="de Groot N.N."/>
        </authorList>
    </citation>
    <scope>NUCLEOTIDE SEQUENCE [LARGE SCALE GENOMIC DNA]</scope>
    <source>
        <strain evidence="1 2">IBRC-M10015</strain>
    </source>
</reference>
<protein>
    <submittedName>
        <fullName evidence="1">Uncharacterized protein</fullName>
    </submittedName>
</protein>
<evidence type="ECO:0000313" key="1">
    <source>
        <dbReference type="EMBL" id="SDJ55172.1"/>
    </source>
</evidence>
<keyword evidence="2" id="KW-1185">Reference proteome</keyword>
<dbReference type="AlphaFoldDB" id="A0A1G8UMX0"/>
<dbReference type="Proteomes" id="UP000198856">
    <property type="component" value="Unassembled WGS sequence"/>
</dbReference>
<dbReference type="EMBL" id="FNFC01000005">
    <property type="protein sequence ID" value="SDJ55172.1"/>
    <property type="molecule type" value="Genomic_DNA"/>
</dbReference>
<name>A0A1G8UMX0_9EURY</name>
<organism evidence="1 2">
    <name type="scientific">Halovenus aranensis</name>
    <dbReference type="NCBI Taxonomy" id="890420"/>
    <lineage>
        <taxon>Archaea</taxon>
        <taxon>Methanobacteriati</taxon>
        <taxon>Methanobacteriota</taxon>
        <taxon>Stenosarchaea group</taxon>
        <taxon>Halobacteria</taxon>
        <taxon>Halobacteriales</taxon>
        <taxon>Haloarculaceae</taxon>
        <taxon>Halovenus</taxon>
    </lineage>
</organism>
<sequence length="194" mass="22217">MTRSRSCSRPVTGRFPSTLEVSMVIFFANRSNLQVRRLHAGIKKRWRKHLSEVRVTRASARDPGMYRVIGEVDPRSFLDDESYPASETRIEIGFKLQTPDPYEYYWFNWIDPERELMVGWHQDDDHNDLGPVHLQVNDGTSAVDHQPAHFLDAHPYSVVEQRFGELSAAIAAIEWDDSGRPSGFDVSSPVIDTT</sequence>
<accession>A0A1G8UMX0</accession>
<proteinExistence type="predicted"/>
<evidence type="ECO:0000313" key="2">
    <source>
        <dbReference type="Proteomes" id="UP000198856"/>
    </source>
</evidence>